<dbReference type="InterPro" id="IPR036855">
    <property type="entry name" value="Znf_CCCH_sf"/>
</dbReference>
<reference evidence="8 9" key="1">
    <citation type="submission" date="2014-11" db="EMBL/GenBank/DDBJ databases">
        <authorList>
            <person name="Zhu J."/>
            <person name="Qi W."/>
            <person name="Song R."/>
        </authorList>
    </citation>
    <scope>NUCLEOTIDE SEQUENCE [LARGE SCALE GENOMIC DNA]</scope>
</reference>
<dbReference type="PROSITE" id="PS50103">
    <property type="entry name" value="ZF_C3H1"/>
    <property type="match status" value="3"/>
</dbReference>
<feature type="domain" description="C3H1-type" evidence="7">
    <location>
        <begin position="32"/>
        <end position="59"/>
    </location>
</feature>
<evidence type="ECO:0000313" key="8">
    <source>
        <dbReference type="EMBL" id="CEM39344.1"/>
    </source>
</evidence>
<dbReference type="PANTHER" id="PTHR12547">
    <property type="entry name" value="CCCH ZINC FINGER/TIS11-RELATED"/>
    <property type="match status" value="1"/>
</dbReference>
<dbReference type="GO" id="GO:0008270">
    <property type="term" value="F:zinc ion binding"/>
    <property type="evidence" value="ECO:0007669"/>
    <property type="project" value="UniProtKB-KW"/>
</dbReference>
<dbReference type="PANTHER" id="PTHR12547:SF18">
    <property type="entry name" value="PROTEIN TIS11"/>
    <property type="match status" value="1"/>
</dbReference>
<feature type="domain" description="C3H1-type" evidence="7">
    <location>
        <begin position="102"/>
        <end position="129"/>
    </location>
</feature>
<evidence type="ECO:0000259" key="7">
    <source>
        <dbReference type="PROSITE" id="PS50103"/>
    </source>
</evidence>
<evidence type="ECO:0000313" key="9">
    <source>
        <dbReference type="Proteomes" id="UP000041254"/>
    </source>
</evidence>
<dbReference type="AlphaFoldDB" id="A0A0G4H6P1"/>
<dbReference type="VEuPathDB" id="CryptoDB:Vbra_19621"/>
<dbReference type="InterPro" id="IPR045877">
    <property type="entry name" value="ZFP36-like"/>
</dbReference>
<keyword evidence="1 5" id="KW-0479">Metal-binding</keyword>
<proteinExistence type="predicted"/>
<protein>
    <recommendedName>
        <fullName evidence="7">C3H1-type domain-containing protein</fullName>
    </recommendedName>
</protein>
<dbReference type="STRING" id="1169540.A0A0G4H6P1"/>
<dbReference type="InParanoid" id="A0A0G4H6P1"/>
<sequence length="375" mass="40000">MTESSPNTPPPSSPTTPDTKLARFPASLVQRMIKTKMCNMYINGRCAKGDNCNYAHSRSEMRSLPDLSKTTMCKAFRESGSCTDRNCRFAHHESELRSTPELYKTQICQKWKKGSCSLGDRCRFAHGFKDVKKYHPELLAHEPSSTPRPPRAYPLLGDSATASRAITRRTLTPLVGTPITHPKTPRHPPHTFDVDMLRHMDGGMGGGVDLSAVPLPPFVAIGEGAVSVTPSSRSSFVDGGGLILSPALTATPADGTPHPQHIGRQHEGGVTTGTSTFMSLQLPLTPIIPITCVDGAFPLSPPLSPAPMTGPAAASMASVGFPSLCVDGSSVTATPVSFPAIPMPVPPLLSLVADRAREEGVSEQLKAAQPSRYTE</sequence>
<keyword evidence="3 5" id="KW-0863">Zinc-finger</keyword>
<feature type="zinc finger region" description="C3H1-type" evidence="5">
    <location>
        <begin position="102"/>
        <end position="129"/>
    </location>
</feature>
<gene>
    <name evidence="8" type="ORF">Vbra_19621</name>
</gene>
<dbReference type="SUPFAM" id="SSF90229">
    <property type="entry name" value="CCCH zinc finger"/>
    <property type="match status" value="3"/>
</dbReference>
<dbReference type="Pfam" id="PF00642">
    <property type="entry name" value="zf-CCCH"/>
    <property type="match status" value="1"/>
</dbReference>
<dbReference type="OrthoDB" id="415459at2759"/>
<dbReference type="EMBL" id="CDMY01001036">
    <property type="protein sequence ID" value="CEM39344.1"/>
    <property type="molecule type" value="Genomic_DNA"/>
</dbReference>
<feature type="zinc finger region" description="C3H1-type" evidence="5">
    <location>
        <begin position="32"/>
        <end position="59"/>
    </location>
</feature>
<evidence type="ECO:0000256" key="1">
    <source>
        <dbReference type="ARBA" id="ARBA00022723"/>
    </source>
</evidence>
<evidence type="ECO:0000256" key="3">
    <source>
        <dbReference type="ARBA" id="ARBA00022771"/>
    </source>
</evidence>
<accession>A0A0G4H6P1</accession>
<feature type="region of interest" description="Disordered" evidence="6">
    <location>
        <begin position="1"/>
        <end position="22"/>
    </location>
</feature>
<feature type="domain" description="C3H1-type" evidence="7">
    <location>
        <begin position="67"/>
        <end position="94"/>
    </location>
</feature>
<keyword evidence="4 5" id="KW-0862">Zinc</keyword>
<keyword evidence="2" id="KW-0677">Repeat</keyword>
<evidence type="ECO:0000256" key="2">
    <source>
        <dbReference type="ARBA" id="ARBA00022737"/>
    </source>
</evidence>
<dbReference type="Gene3D" id="4.10.1000.10">
    <property type="entry name" value="Zinc finger, CCCH-type"/>
    <property type="match status" value="3"/>
</dbReference>
<feature type="zinc finger region" description="C3H1-type" evidence="5">
    <location>
        <begin position="67"/>
        <end position="94"/>
    </location>
</feature>
<organism evidence="8 9">
    <name type="scientific">Vitrella brassicaformis (strain CCMP3155)</name>
    <dbReference type="NCBI Taxonomy" id="1169540"/>
    <lineage>
        <taxon>Eukaryota</taxon>
        <taxon>Sar</taxon>
        <taxon>Alveolata</taxon>
        <taxon>Colpodellida</taxon>
        <taxon>Vitrellaceae</taxon>
        <taxon>Vitrella</taxon>
    </lineage>
</organism>
<evidence type="ECO:0000256" key="4">
    <source>
        <dbReference type="ARBA" id="ARBA00022833"/>
    </source>
</evidence>
<name>A0A0G4H6P1_VITBC</name>
<dbReference type="SMART" id="SM00356">
    <property type="entry name" value="ZnF_C3H1"/>
    <property type="match status" value="3"/>
</dbReference>
<keyword evidence="9" id="KW-1185">Reference proteome</keyword>
<dbReference type="InterPro" id="IPR000571">
    <property type="entry name" value="Znf_CCCH"/>
</dbReference>
<dbReference type="Pfam" id="PF14608">
    <property type="entry name" value="zf-CCCH_2"/>
    <property type="match status" value="2"/>
</dbReference>
<dbReference type="GO" id="GO:0003729">
    <property type="term" value="F:mRNA binding"/>
    <property type="evidence" value="ECO:0007669"/>
    <property type="project" value="InterPro"/>
</dbReference>
<evidence type="ECO:0000256" key="6">
    <source>
        <dbReference type="SAM" id="MobiDB-lite"/>
    </source>
</evidence>
<evidence type="ECO:0000256" key="5">
    <source>
        <dbReference type="PROSITE-ProRule" id="PRU00723"/>
    </source>
</evidence>
<dbReference type="Proteomes" id="UP000041254">
    <property type="component" value="Unassembled WGS sequence"/>
</dbReference>